<evidence type="ECO:0000313" key="3">
    <source>
        <dbReference type="Proteomes" id="UP001189624"/>
    </source>
</evidence>
<dbReference type="Gramene" id="rna-AYBTSS11_LOCUS8041">
    <property type="protein sequence ID" value="CAJ1937467.1"/>
    <property type="gene ID" value="gene-AYBTSS11_LOCUS8041"/>
</dbReference>
<evidence type="ECO:0000256" key="1">
    <source>
        <dbReference type="SAM" id="MobiDB-lite"/>
    </source>
</evidence>
<sequence>MDVFIPEEYIVKRRLEKQAKAAATSEKRSKSQSRKSSSNVSDASNPSFLSNGFSSLVDDNIVSRRLDKMYENQTEMTSLDKSPEGVSNSKVCKWGDTNRGVSFDVQMTKLLKVSLMAILAERVRSGAALNWHRFYLVRGKDRGSVETKGGVERTSLPPLKEANIGDPNASDLIVSVNRVHRHY</sequence>
<organism evidence="2 3">
    <name type="scientific">Sphenostylis stenocarpa</name>
    <dbReference type="NCBI Taxonomy" id="92480"/>
    <lineage>
        <taxon>Eukaryota</taxon>
        <taxon>Viridiplantae</taxon>
        <taxon>Streptophyta</taxon>
        <taxon>Embryophyta</taxon>
        <taxon>Tracheophyta</taxon>
        <taxon>Spermatophyta</taxon>
        <taxon>Magnoliopsida</taxon>
        <taxon>eudicotyledons</taxon>
        <taxon>Gunneridae</taxon>
        <taxon>Pentapetalae</taxon>
        <taxon>rosids</taxon>
        <taxon>fabids</taxon>
        <taxon>Fabales</taxon>
        <taxon>Fabaceae</taxon>
        <taxon>Papilionoideae</taxon>
        <taxon>50 kb inversion clade</taxon>
        <taxon>NPAAA clade</taxon>
        <taxon>indigoferoid/millettioid clade</taxon>
        <taxon>Phaseoleae</taxon>
        <taxon>Sphenostylis</taxon>
    </lineage>
</organism>
<feature type="region of interest" description="Disordered" evidence="1">
    <location>
        <begin position="16"/>
        <end position="44"/>
    </location>
</feature>
<accession>A0AA86V6Q9</accession>
<dbReference type="AlphaFoldDB" id="A0AA86V6Q9"/>
<gene>
    <name evidence="2" type="ORF">AYBTSS11_LOCUS8041</name>
</gene>
<evidence type="ECO:0000313" key="2">
    <source>
        <dbReference type="EMBL" id="CAJ1937467.1"/>
    </source>
</evidence>
<reference evidence="2" key="1">
    <citation type="submission" date="2023-10" db="EMBL/GenBank/DDBJ databases">
        <authorList>
            <person name="Domelevo Entfellner J.-B."/>
        </authorList>
    </citation>
    <scope>NUCLEOTIDE SEQUENCE</scope>
</reference>
<dbReference type="EMBL" id="OY731400">
    <property type="protein sequence ID" value="CAJ1937467.1"/>
    <property type="molecule type" value="Genomic_DNA"/>
</dbReference>
<feature type="compositionally biased region" description="Low complexity" evidence="1">
    <location>
        <begin position="34"/>
        <end position="44"/>
    </location>
</feature>
<keyword evidence="3" id="KW-1185">Reference proteome</keyword>
<feature type="compositionally biased region" description="Basic and acidic residues" evidence="1">
    <location>
        <begin position="16"/>
        <end position="29"/>
    </location>
</feature>
<name>A0AA86V6Q9_9FABA</name>
<dbReference type="Proteomes" id="UP001189624">
    <property type="component" value="Chromosome 3"/>
</dbReference>
<proteinExistence type="predicted"/>
<protein>
    <submittedName>
        <fullName evidence="2">Uncharacterized protein</fullName>
    </submittedName>
</protein>